<name>X1PM36_9ZZZZ</name>
<evidence type="ECO:0000313" key="1">
    <source>
        <dbReference type="EMBL" id="GAI57332.1"/>
    </source>
</evidence>
<sequence>ELGEKKFMEMILDPSWIFVPEQWEAQMWARLFKKIPPEDLIYCSLKESIVDVIALYFSQVLRRRQPLHIL</sequence>
<organism evidence="1">
    <name type="scientific">marine sediment metagenome</name>
    <dbReference type="NCBI Taxonomy" id="412755"/>
    <lineage>
        <taxon>unclassified sequences</taxon>
        <taxon>metagenomes</taxon>
        <taxon>ecological metagenomes</taxon>
    </lineage>
</organism>
<proteinExistence type="predicted"/>
<dbReference type="Gene3D" id="3.90.226.30">
    <property type="match status" value="1"/>
</dbReference>
<comment type="caution">
    <text evidence="1">The sequence shown here is derived from an EMBL/GenBank/DDBJ whole genome shotgun (WGS) entry which is preliminary data.</text>
</comment>
<dbReference type="AlphaFoldDB" id="X1PM36"/>
<dbReference type="InterPro" id="IPR043166">
    <property type="entry name" value="LarA-like_C"/>
</dbReference>
<gene>
    <name evidence="1" type="ORF">S06H3_60494</name>
</gene>
<feature type="non-terminal residue" evidence="1">
    <location>
        <position position="1"/>
    </location>
</feature>
<accession>X1PM36</accession>
<protein>
    <submittedName>
        <fullName evidence="1">Uncharacterized protein</fullName>
    </submittedName>
</protein>
<dbReference type="EMBL" id="BARV01039470">
    <property type="protein sequence ID" value="GAI57332.1"/>
    <property type="molecule type" value="Genomic_DNA"/>
</dbReference>
<reference evidence="1" key="1">
    <citation type="journal article" date="2014" name="Front. Microbiol.">
        <title>High frequency of phylogenetically diverse reductive dehalogenase-homologous genes in deep subseafloor sedimentary metagenomes.</title>
        <authorList>
            <person name="Kawai M."/>
            <person name="Futagami T."/>
            <person name="Toyoda A."/>
            <person name="Takaki Y."/>
            <person name="Nishi S."/>
            <person name="Hori S."/>
            <person name="Arai W."/>
            <person name="Tsubouchi T."/>
            <person name="Morono Y."/>
            <person name="Uchiyama I."/>
            <person name="Ito T."/>
            <person name="Fujiyama A."/>
            <person name="Inagaki F."/>
            <person name="Takami H."/>
        </authorList>
    </citation>
    <scope>NUCLEOTIDE SEQUENCE</scope>
    <source>
        <strain evidence="1">Expedition CK06-06</strain>
    </source>
</reference>